<dbReference type="InterPro" id="IPR029052">
    <property type="entry name" value="Metallo-depent_PP-like"/>
</dbReference>
<dbReference type="AlphaFoldDB" id="A0A6A6DFI5"/>
<keyword evidence="4" id="KW-1185">Reference proteome</keyword>
<protein>
    <submittedName>
        <fullName evidence="3">Putative polyglutamate biosynthesis protein</fullName>
    </submittedName>
</protein>
<accession>A0A6A6DFI5</accession>
<dbReference type="SUPFAM" id="SSF56300">
    <property type="entry name" value="Metallo-dependent phosphatases"/>
    <property type="match status" value="1"/>
</dbReference>
<evidence type="ECO:0000259" key="2">
    <source>
        <dbReference type="SMART" id="SM00854"/>
    </source>
</evidence>
<dbReference type="Pfam" id="PF09587">
    <property type="entry name" value="PGA_cap"/>
    <property type="match status" value="1"/>
</dbReference>
<dbReference type="Gene3D" id="3.60.21.10">
    <property type="match status" value="1"/>
</dbReference>
<evidence type="ECO:0000256" key="1">
    <source>
        <dbReference type="ARBA" id="ARBA00005662"/>
    </source>
</evidence>
<gene>
    <name evidence="3" type="ORF">K469DRAFT_720911</name>
</gene>
<dbReference type="SMART" id="SM00854">
    <property type="entry name" value="PGA_cap"/>
    <property type="match status" value="1"/>
</dbReference>
<feature type="domain" description="Capsule synthesis protein CapA" evidence="2">
    <location>
        <begin position="8"/>
        <end position="276"/>
    </location>
</feature>
<name>A0A6A6DFI5_9PEZI</name>
<dbReference type="Proteomes" id="UP000800200">
    <property type="component" value="Unassembled WGS sequence"/>
</dbReference>
<organism evidence="3 4">
    <name type="scientific">Zopfia rhizophila CBS 207.26</name>
    <dbReference type="NCBI Taxonomy" id="1314779"/>
    <lineage>
        <taxon>Eukaryota</taxon>
        <taxon>Fungi</taxon>
        <taxon>Dikarya</taxon>
        <taxon>Ascomycota</taxon>
        <taxon>Pezizomycotina</taxon>
        <taxon>Dothideomycetes</taxon>
        <taxon>Dothideomycetes incertae sedis</taxon>
        <taxon>Zopfiaceae</taxon>
        <taxon>Zopfia</taxon>
    </lineage>
</organism>
<dbReference type="PANTHER" id="PTHR33393">
    <property type="entry name" value="POLYGLUTAMINE SYNTHESIS ACCESSORY PROTEIN RV0574C-RELATED"/>
    <property type="match status" value="1"/>
</dbReference>
<dbReference type="PANTHER" id="PTHR33393:SF11">
    <property type="entry name" value="POLYGLUTAMINE SYNTHESIS ACCESSORY PROTEIN RV0574C-RELATED"/>
    <property type="match status" value="1"/>
</dbReference>
<reference evidence="3" key="1">
    <citation type="journal article" date="2020" name="Stud. Mycol.">
        <title>101 Dothideomycetes genomes: a test case for predicting lifestyles and emergence of pathogens.</title>
        <authorList>
            <person name="Haridas S."/>
            <person name="Albert R."/>
            <person name="Binder M."/>
            <person name="Bloem J."/>
            <person name="Labutti K."/>
            <person name="Salamov A."/>
            <person name="Andreopoulos B."/>
            <person name="Baker S."/>
            <person name="Barry K."/>
            <person name="Bills G."/>
            <person name="Bluhm B."/>
            <person name="Cannon C."/>
            <person name="Castanera R."/>
            <person name="Culley D."/>
            <person name="Daum C."/>
            <person name="Ezra D."/>
            <person name="Gonzalez J."/>
            <person name="Henrissat B."/>
            <person name="Kuo A."/>
            <person name="Liang C."/>
            <person name="Lipzen A."/>
            <person name="Lutzoni F."/>
            <person name="Magnuson J."/>
            <person name="Mondo S."/>
            <person name="Nolan M."/>
            <person name="Ohm R."/>
            <person name="Pangilinan J."/>
            <person name="Park H.-J."/>
            <person name="Ramirez L."/>
            <person name="Alfaro M."/>
            <person name="Sun H."/>
            <person name="Tritt A."/>
            <person name="Yoshinaga Y."/>
            <person name="Zwiers L.-H."/>
            <person name="Turgeon B."/>
            <person name="Goodwin S."/>
            <person name="Spatafora J."/>
            <person name="Crous P."/>
            <person name="Grigoriev I."/>
        </authorList>
    </citation>
    <scope>NUCLEOTIDE SEQUENCE</scope>
    <source>
        <strain evidence="3">CBS 207.26</strain>
    </source>
</reference>
<dbReference type="CDD" id="cd07381">
    <property type="entry name" value="MPP_CapA"/>
    <property type="match status" value="1"/>
</dbReference>
<evidence type="ECO:0000313" key="4">
    <source>
        <dbReference type="Proteomes" id="UP000800200"/>
    </source>
</evidence>
<dbReference type="InterPro" id="IPR019079">
    <property type="entry name" value="Capsule_synth_CapA"/>
</dbReference>
<dbReference type="EMBL" id="ML994692">
    <property type="protein sequence ID" value="KAF2177218.1"/>
    <property type="molecule type" value="Genomic_DNA"/>
</dbReference>
<proteinExistence type="inferred from homology"/>
<evidence type="ECO:0000313" key="3">
    <source>
        <dbReference type="EMBL" id="KAF2177218.1"/>
    </source>
</evidence>
<dbReference type="OrthoDB" id="189619at2759"/>
<sequence length="364" mass="41157">MPPQTRFHLNFVGDVMLGRLIDQLLPTHIHCPEEARHIDNFVSCHPELREYGSKSPWGNTLPIFRSADLNLINLETSATTHPKPWPNKVFNYRMHPANIECLKEARISYVSLANNHTLDFSEAGLLETVRTIKGSGIAFAGAGETRDEAYRPAVLSIQGGSDEKFTAHVYSASDHPSDWSKVPNFHFIDYSSSTRSHLRSLLKSSTAQPNLKVFSVHWGPNHSWVPSDDIRSLAHFLVDECEVDIVHGHSSHHIQGAEVYKGRLIIYGCGDFVDDYAVDAEFRNDLSAVWRVAVEKARDNGKKLRVSRLEVFPSRIKHFQTHLLDKDDRDHKWVRSRFSELSKAFGTKIQDESGEDGQIVAEVP</sequence>
<comment type="similarity">
    <text evidence="1">Belongs to the CapA family.</text>
</comment>
<dbReference type="InterPro" id="IPR052169">
    <property type="entry name" value="CW_Biosynth-Accessory"/>
</dbReference>